<protein>
    <recommendedName>
        <fullName evidence="3">DUF3040 domain-containing protein</fullName>
    </recommendedName>
</protein>
<gene>
    <name evidence="2" type="ORF">AAFP32_06310</name>
</gene>
<feature type="transmembrane region" description="Helical" evidence="1">
    <location>
        <begin position="66"/>
        <end position="91"/>
    </location>
</feature>
<keyword evidence="1" id="KW-0472">Membrane</keyword>
<reference evidence="2" key="1">
    <citation type="submission" date="2024-06" db="EMBL/GenBank/DDBJ databases">
        <title>Brevibacterium koreense sp. nov., isolated from jogae-jeotgal, a Korean fermented seafood.</title>
        <authorList>
            <person name="Whon T.W."/>
            <person name="Nam S."/>
            <person name="Kim Y."/>
        </authorList>
    </citation>
    <scope>NUCLEOTIDE SEQUENCE</scope>
    <source>
        <strain evidence="2">CBA3109</strain>
    </source>
</reference>
<feature type="transmembrane region" description="Helical" evidence="1">
    <location>
        <begin position="97"/>
        <end position="118"/>
    </location>
</feature>
<keyword evidence="1" id="KW-1133">Transmembrane helix</keyword>
<evidence type="ECO:0000256" key="1">
    <source>
        <dbReference type="SAM" id="Phobius"/>
    </source>
</evidence>
<organism evidence="2">
    <name type="scientific">Brevibacterium koreense</name>
    <dbReference type="NCBI Taxonomy" id="3140787"/>
    <lineage>
        <taxon>Bacteria</taxon>
        <taxon>Bacillati</taxon>
        <taxon>Actinomycetota</taxon>
        <taxon>Actinomycetes</taxon>
        <taxon>Micrococcales</taxon>
        <taxon>Brevibacteriaceae</taxon>
        <taxon>Brevibacterium</taxon>
    </lineage>
</organism>
<dbReference type="EMBL" id="CP158281">
    <property type="protein sequence ID" value="XBV90334.1"/>
    <property type="molecule type" value="Genomic_DNA"/>
</dbReference>
<accession>A0AAU7UPI0</accession>
<evidence type="ECO:0000313" key="2">
    <source>
        <dbReference type="EMBL" id="XBV90334.1"/>
    </source>
</evidence>
<keyword evidence="1" id="KW-0812">Transmembrane</keyword>
<sequence length="167" mass="18647">MASDAKLPWRVQWHIAADGTIIEQRSKGEENHQQLFQHYPTTRRVSMSEVVALHERLARSHRAYNMVLWPLLILSMALLAAALVGLGLSLFHFEVGIWLMVVGFPGFLVIRLLMSVVTGRQTSRSSDRWREAGFESHQGVTMAAREALEMIAAPGTASGPETQVKRA</sequence>
<dbReference type="RefSeq" id="WP_350271092.1">
    <property type="nucleotide sequence ID" value="NZ_CP158281.1"/>
</dbReference>
<dbReference type="KEGG" id="bkr:AAFP32_06310"/>
<evidence type="ECO:0008006" key="3">
    <source>
        <dbReference type="Google" id="ProtNLM"/>
    </source>
</evidence>
<name>A0AAU7UPI0_9MICO</name>
<proteinExistence type="predicted"/>
<dbReference type="AlphaFoldDB" id="A0AAU7UPI0"/>